<protein>
    <recommendedName>
        <fullName evidence="5">Type VII secretion-associated protein</fullName>
    </recommendedName>
</protein>
<feature type="region of interest" description="Disordered" evidence="1">
    <location>
        <begin position="57"/>
        <end position="93"/>
    </location>
</feature>
<organism evidence="3 4">
    <name type="scientific">Streptodolium elevatio</name>
    <dbReference type="NCBI Taxonomy" id="3157996"/>
    <lineage>
        <taxon>Bacteria</taxon>
        <taxon>Bacillati</taxon>
        <taxon>Actinomycetota</taxon>
        <taxon>Actinomycetes</taxon>
        <taxon>Kitasatosporales</taxon>
        <taxon>Streptomycetaceae</taxon>
        <taxon>Streptodolium</taxon>
    </lineage>
</organism>
<feature type="compositionally biased region" description="Low complexity" evidence="1">
    <location>
        <begin position="1"/>
        <end position="17"/>
    </location>
</feature>
<dbReference type="RefSeq" id="WP_358356684.1">
    <property type="nucleotide sequence ID" value="NZ_JBEZFP010000060.1"/>
</dbReference>
<keyword evidence="2" id="KW-0812">Transmembrane</keyword>
<proteinExistence type="predicted"/>
<dbReference type="Proteomes" id="UP001551482">
    <property type="component" value="Unassembled WGS sequence"/>
</dbReference>
<name>A0ABV3DKJ9_9ACTN</name>
<sequence>MSQIPGQQPYGPPGYQFPVPPRRTSAARTALVAGIGGALVVVAAAVVILFVVLGDDDKSGREQSAPSRSAAATAPAPAPAGSGAPPGTSRPAAVAEPFALPSSVGGVPGVPDDEAPPSVQDITGAFARDFDEVRTMVYQESRSSDGTLFSTGVRRDVEPTDFVRDFVPASEAAVESDLPAGLWRQPGLMRCWTGPRSVVCLWGDDTRMLFGSSTDTIAGLVARMEGIYLTGSRGEG</sequence>
<gene>
    <name evidence="3" type="ORF">AB0C36_22595</name>
</gene>
<feature type="transmembrane region" description="Helical" evidence="2">
    <location>
        <begin position="30"/>
        <end position="53"/>
    </location>
</feature>
<evidence type="ECO:0000313" key="4">
    <source>
        <dbReference type="Proteomes" id="UP001551482"/>
    </source>
</evidence>
<evidence type="ECO:0000256" key="1">
    <source>
        <dbReference type="SAM" id="MobiDB-lite"/>
    </source>
</evidence>
<evidence type="ECO:0000256" key="2">
    <source>
        <dbReference type="SAM" id="Phobius"/>
    </source>
</evidence>
<feature type="compositionally biased region" description="Low complexity" evidence="1">
    <location>
        <begin position="64"/>
        <end position="93"/>
    </location>
</feature>
<reference evidence="3 4" key="1">
    <citation type="submission" date="2024-06" db="EMBL/GenBank/DDBJ databases">
        <title>The Natural Products Discovery Center: Release of the First 8490 Sequenced Strains for Exploring Actinobacteria Biosynthetic Diversity.</title>
        <authorList>
            <person name="Kalkreuter E."/>
            <person name="Kautsar S.A."/>
            <person name="Yang D."/>
            <person name="Bader C.D."/>
            <person name="Teijaro C.N."/>
            <person name="Fluegel L."/>
            <person name="Davis C.M."/>
            <person name="Simpson J.R."/>
            <person name="Lauterbach L."/>
            <person name="Steele A.D."/>
            <person name="Gui C."/>
            <person name="Meng S."/>
            <person name="Li G."/>
            <person name="Viehrig K."/>
            <person name="Ye F."/>
            <person name="Su P."/>
            <person name="Kiefer A.F."/>
            <person name="Nichols A."/>
            <person name="Cepeda A.J."/>
            <person name="Yan W."/>
            <person name="Fan B."/>
            <person name="Jiang Y."/>
            <person name="Adhikari A."/>
            <person name="Zheng C.-J."/>
            <person name="Schuster L."/>
            <person name="Cowan T.M."/>
            <person name="Smanski M.J."/>
            <person name="Chevrette M.G."/>
            <person name="De Carvalho L.P.S."/>
            <person name="Shen B."/>
        </authorList>
    </citation>
    <scope>NUCLEOTIDE SEQUENCE [LARGE SCALE GENOMIC DNA]</scope>
    <source>
        <strain evidence="3 4">NPDC048946</strain>
    </source>
</reference>
<dbReference type="EMBL" id="JBEZFP010000060">
    <property type="protein sequence ID" value="MEU8136286.1"/>
    <property type="molecule type" value="Genomic_DNA"/>
</dbReference>
<keyword evidence="4" id="KW-1185">Reference proteome</keyword>
<keyword evidence="2" id="KW-1133">Transmembrane helix</keyword>
<keyword evidence="2" id="KW-0472">Membrane</keyword>
<evidence type="ECO:0000313" key="3">
    <source>
        <dbReference type="EMBL" id="MEU8136286.1"/>
    </source>
</evidence>
<accession>A0ABV3DKJ9</accession>
<comment type="caution">
    <text evidence="3">The sequence shown here is derived from an EMBL/GenBank/DDBJ whole genome shotgun (WGS) entry which is preliminary data.</text>
</comment>
<feature type="region of interest" description="Disordered" evidence="1">
    <location>
        <begin position="1"/>
        <end position="21"/>
    </location>
</feature>
<evidence type="ECO:0008006" key="5">
    <source>
        <dbReference type="Google" id="ProtNLM"/>
    </source>
</evidence>